<dbReference type="RefSeq" id="WP_221470628.1">
    <property type="nucleotide sequence ID" value="NZ_JACHMN010000003.1"/>
</dbReference>
<keyword evidence="2" id="KW-1185">Reference proteome</keyword>
<sequence length="237" mass="25581">MSSATVLFCGEQYDVDPPASLVIGRDADISVDDNRFLHRRFLEVLSVEGIWLLRNIGTQLTATVSDPHGLIQAWLAPGAQVPLVGVRTIVYFTAGSTTYDLEIVLEEPPFTLTPAVSQDEGAAPGFTTVGGMTLSAKQKLVILSLTERALRRGDRSATSIPSSKLAAQRLGWTLVAFNRQLDNLCQKLSAMGVRGLHGDAENLAANRRARLAEYALAIRLVSRADLPLLDSAQPADE</sequence>
<comment type="caution">
    <text evidence="1">The sequence shown here is derived from an EMBL/GenBank/DDBJ whole genome shotgun (WGS) entry which is preliminary data.</text>
</comment>
<proteinExistence type="predicted"/>
<dbReference type="AlphaFoldDB" id="A0A841C2S6"/>
<dbReference type="Proteomes" id="UP000587527">
    <property type="component" value="Unassembled WGS sequence"/>
</dbReference>
<organism evidence="1 2">
    <name type="scientific">Allocatelliglobosispora scoriae</name>
    <dbReference type="NCBI Taxonomy" id="643052"/>
    <lineage>
        <taxon>Bacteria</taxon>
        <taxon>Bacillati</taxon>
        <taxon>Actinomycetota</taxon>
        <taxon>Actinomycetes</taxon>
        <taxon>Micromonosporales</taxon>
        <taxon>Micromonosporaceae</taxon>
        <taxon>Allocatelliglobosispora</taxon>
    </lineage>
</organism>
<protein>
    <recommendedName>
        <fullName evidence="3">FHA domain-containing protein</fullName>
    </recommendedName>
</protein>
<evidence type="ECO:0000313" key="1">
    <source>
        <dbReference type="EMBL" id="MBB5874068.1"/>
    </source>
</evidence>
<reference evidence="1 2" key="1">
    <citation type="submission" date="2020-08" db="EMBL/GenBank/DDBJ databases">
        <title>Sequencing the genomes of 1000 actinobacteria strains.</title>
        <authorList>
            <person name="Klenk H.-P."/>
        </authorList>
    </citation>
    <scope>NUCLEOTIDE SEQUENCE [LARGE SCALE GENOMIC DNA]</scope>
    <source>
        <strain evidence="1 2">DSM 45362</strain>
    </source>
</reference>
<gene>
    <name evidence="1" type="ORF">F4553_007502</name>
</gene>
<evidence type="ECO:0000313" key="2">
    <source>
        <dbReference type="Proteomes" id="UP000587527"/>
    </source>
</evidence>
<accession>A0A841C2S6</accession>
<name>A0A841C2S6_9ACTN</name>
<evidence type="ECO:0008006" key="3">
    <source>
        <dbReference type="Google" id="ProtNLM"/>
    </source>
</evidence>
<dbReference type="EMBL" id="JACHMN010000003">
    <property type="protein sequence ID" value="MBB5874068.1"/>
    <property type="molecule type" value="Genomic_DNA"/>
</dbReference>